<organism evidence="3 4">
    <name type="scientific">Piliocolobus tephrosceles</name>
    <name type="common">Ugandan red Colobus</name>
    <dbReference type="NCBI Taxonomy" id="591936"/>
    <lineage>
        <taxon>Eukaryota</taxon>
        <taxon>Metazoa</taxon>
        <taxon>Chordata</taxon>
        <taxon>Craniata</taxon>
        <taxon>Vertebrata</taxon>
        <taxon>Euteleostomi</taxon>
        <taxon>Mammalia</taxon>
        <taxon>Eutheria</taxon>
        <taxon>Euarchontoglires</taxon>
        <taxon>Primates</taxon>
        <taxon>Haplorrhini</taxon>
        <taxon>Catarrhini</taxon>
        <taxon>Cercopithecidae</taxon>
        <taxon>Colobinae</taxon>
        <taxon>Piliocolobus</taxon>
    </lineage>
</organism>
<feature type="signal peptide" evidence="2">
    <location>
        <begin position="1"/>
        <end position="35"/>
    </location>
</feature>
<reference evidence="3" key="2">
    <citation type="submission" date="2025-09" db="UniProtKB">
        <authorList>
            <consortium name="Ensembl"/>
        </authorList>
    </citation>
    <scope>IDENTIFICATION</scope>
</reference>
<keyword evidence="4" id="KW-1185">Reference proteome</keyword>
<dbReference type="Ensembl" id="ENSPTET00000031110.1">
    <property type="protein sequence ID" value="ENSPTEP00000021584.1"/>
    <property type="gene ID" value="ENSPTEG00000022612.1"/>
</dbReference>
<evidence type="ECO:0000313" key="4">
    <source>
        <dbReference type="Proteomes" id="UP000694416"/>
    </source>
</evidence>
<keyword evidence="2" id="KW-0732">Signal</keyword>
<protein>
    <submittedName>
        <fullName evidence="3">Uncharacterized protein</fullName>
    </submittedName>
</protein>
<name>A0A8C9HHJ0_9PRIM</name>
<sequence>MAFIRKTVKWTGKMLHLVLWWLCLDLRSLLEQADALSPVGPPEHSWPYEVLRRQNVVLIGSIFSILLITVILMAFWVYKPI</sequence>
<keyword evidence="1" id="KW-0472">Membrane</keyword>
<evidence type="ECO:0000313" key="3">
    <source>
        <dbReference type="Ensembl" id="ENSPTEP00000021584.1"/>
    </source>
</evidence>
<reference evidence="3" key="1">
    <citation type="submission" date="2025-08" db="UniProtKB">
        <authorList>
            <consortium name="Ensembl"/>
        </authorList>
    </citation>
    <scope>IDENTIFICATION</scope>
</reference>
<evidence type="ECO:0000256" key="1">
    <source>
        <dbReference type="SAM" id="Phobius"/>
    </source>
</evidence>
<dbReference type="AlphaFoldDB" id="A0A8C9HHJ0"/>
<dbReference type="Proteomes" id="UP000694416">
    <property type="component" value="Unplaced"/>
</dbReference>
<keyword evidence="1" id="KW-1133">Transmembrane helix</keyword>
<keyword evidence="1" id="KW-0812">Transmembrane</keyword>
<evidence type="ECO:0000256" key="2">
    <source>
        <dbReference type="SAM" id="SignalP"/>
    </source>
</evidence>
<accession>A0A8C9HHJ0</accession>
<feature type="transmembrane region" description="Helical" evidence="1">
    <location>
        <begin position="56"/>
        <end position="78"/>
    </location>
</feature>
<proteinExistence type="predicted"/>
<feature type="chain" id="PRO_5034322202" evidence="2">
    <location>
        <begin position="36"/>
        <end position="81"/>
    </location>
</feature>